<dbReference type="InterPro" id="IPR009057">
    <property type="entry name" value="Homeodomain-like_sf"/>
</dbReference>
<dbReference type="FunFam" id="3.40.50.300:FF:000006">
    <property type="entry name" value="DNA-binding transcriptional regulator NtrC"/>
    <property type="match status" value="1"/>
</dbReference>
<dbReference type="Gene3D" id="3.40.50.2300">
    <property type="match status" value="1"/>
</dbReference>
<evidence type="ECO:0000256" key="4">
    <source>
        <dbReference type="ARBA" id="ARBA00023163"/>
    </source>
</evidence>
<dbReference type="SUPFAM" id="SSF46689">
    <property type="entry name" value="Homeodomain-like"/>
    <property type="match status" value="1"/>
</dbReference>
<evidence type="ECO:0000256" key="3">
    <source>
        <dbReference type="ARBA" id="ARBA00023015"/>
    </source>
</evidence>
<proteinExistence type="predicted"/>
<keyword evidence="4" id="KW-0804">Transcription</keyword>
<dbReference type="InterPro" id="IPR011006">
    <property type="entry name" value="CheY-like_superfamily"/>
</dbReference>
<dbReference type="Gene3D" id="1.10.10.60">
    <property type="entry name" value="Homeodomain-like"/>
    <property type="match status" value="1"/>
</dbReference>
<gene>
    <name evidence="8" type="ORF">FL622_16775</name>
</gene>
<evidence type="ECO:0000259" key="6">
    <source>
        <dbReference type="PROSITE" id="PS50045"/>
    </source>
</evidence>
<dbReference type="GO" id="GO:0006355">
    <property type="term" value="P:regulation of DNA-templated transcription"/>
    <property type="evidence" value="ECO:0007669"/>
    <property type="project" value="InterPro"/>
</dbReference>
<dbReference type="Proteomes" id="UP000317155">
    <property type="component" value="Unassembled WGS sequence"/>
</dbReference>
<dbReference type="PANTHER" id="PTHR32071:SF113">
    <property type="entry name" value="ALGINATE BIOSYNTHESIS TRANSCRIPTIONAL REGULATORY PROTEIN ALGB"/>
    <property type="match status" value="1"/>
</dbReference>
<dbReference type="SUPFAM" id="SSF55785">
    <property type="entry name" value="PYP-like sensor domain (PAS domain)"/>
    <property type="match status" value="1"/>
</dbReference>
<feature type="domain" description="Response regulatory" evidence="7">
    <location>
        <begin position="4"/>
        <end position="118"/>
    </location>
</feature>
<dbReference type="RefSeq" id="WP_092056442.1">
    <property type="nucleotide sequence ID" value="NZ_FOJJ01000013.1"/>
</dbReference>
<dbReference type="PROSITE" id="PS00688">
    <property type="entry name" value="SIGMA54_INTERACT_3"/>
    <property type="match status" value="1"/>
</dbReference>
<dbReference type="PROSITE" id="PS00675">
    <property type="entry name" value="SIGMA54_INTERACT_1"/>
    <property type="match status" value="1"/>
</dbReference>
<keyword evidence="9" id="KW-1185">Reference proteome</keyword>
<dbReference type="InterPro" id="IPR002197">
    <property type="entry name" value="HTH_Fis"/>
</dbReference>
<dbReference type="Pfam" id="PF00158">
    <property type="entry name" value="Sigma54_activat"/>
    <property type="match status" value="1"/>
</dbReference>
<keyword evidence="2" id="KW-0067">ATP-binding</keyword>
<dbReference type="PRINTS" id="PR01590">
    <property type="entry name" value="HTHFIS"/>
</dbReference>
<dbReference type="AlphaFoldDB" id="A0A550J3T0"/>
<dbReference type="Gene3D" id="1.10.8.60">
    <property type="match status" value="1"/>
</dbReference>
<keyword evidence="1" id="KW-0547">Nucleotide-binding</keyword>
<evidence type="ECO:0000256" key="1">
    <source>
        <dbReference type="ARBA" id="ARBA00022741"/>
    </source>
</evidence>
<dbReference type="InterPro" id="IPR013656">
    <property type="entry name" value="PAS_4"/>
</dbReference>
<dbReference type="SMART" id="SM00448">
    <property type="entry name" value="REC"/>
    <property type="match status" value="1"/>
</dbReference>
<dbReference type="InterPro" id="IPR001789">
    <property type="entry name" value="Sig_transdc_resp-reg_receiver"/>
</dbReference>
<accession>A0A550J3T0</accession>
<dbReference type="Gene3D" id="3.40.50.300">
    <property type="entry name" value="P-loop containing nucleotide triphosphate hydrolases"/>
    <property type="match status" value="1"/>
</dbReference>
<dbReference type="Pfam" id="PF00072">
    <property type="entry name" value="Response_reg"/>
    <property type="match status" value="1"/>
</dbReference>
<keyword evidence="5" id="KW-0597">Phosphoprotein</keyword>
<dbReference type="InterPro" id="IPR027417">
    <property type="entry name" value="P-loop_NTPase"/>
</dbReference>
<dbReference type="PROSITE" id="PS50045">
    <property type="entry name" value="SIGMA54_INTERACT_4"/>
    <property type="match status" value="1"/>
</dbReference>
<dbReference type="InterPro" id="IPR025944">
    <property type="entry name" value="Sigma_54_int_dom_CS"/>
</dbReference>
<dbReference type="SUPFAM" id="SSF52540">
    <property type="entry name" value="P-loop containing nucleoside triphosphate hydrolases"/>
    <property type="match status" value="1"/>
</dbReference>
<dbReference type="OrthoDB" id="9814761at2"/>
<dbReference type="EMBL" id="VJVV01000020">
    <property type="protein sequence ID" value="TRO77885.1"/>
    <property type="molecule type" value="Genomic_DNA"/>
</dbReference>
<keyword evidence="3" id="KW-0805">Transcription regulation</keyword>
<dbReference type="Gene3D" id="3.30.450.20">
    <property type="entry name" value="PAS domain"/>
    <property type="match status" value="1"/>
</dbReference>
<dbReference type="Pfam" id="PF25601">
    <property type="entry name" value="AAA_lid_14"/>
    <property type="match status" value="1"/>
</dbReference>
<dbReference type="Pfam" id="PF02954">
    <property type="entry name" value="HTH_8"/>
    <property type="match status" value="1"/>
</dbReference>
<dbReference type="CDD" id="cd00009">
    <property type="entry name" value="AAA"/>
    <property type="match status" value="1"/>
</dbReference>
<dbReference type="PANTHER" id="PTHR32071">
    <property type="entry name" value="TRANSCRIPTIONAL REGULATORY PROTEIN"/>
    <property type="match status" value="1"/>
</dbReference>
<dbReference type="InterPro" id="IPR058031">
    <property type="entry name" value="AAA_lid_NorR"/>
</dbReference>
<evidence type="ECO:0000256" key="5">
    <source>
        <dbReference type="PROSITE-ProRule" id="PRU00169"/>
    </source>
</evidence>
<dbReference type="GO" id="GO:0000160">
    <property type="term" value="P:phosphorelay signal transduction system"/>
    <property type="evidence" value="ECO:0007669"/>
    <property type="project" value="InterPro"/>
</dbReference>
<reference evidence="8 9" key="1">
    <citation type="submission" date="2019-07" db="EMBL/GenBank/DDBJ databases">
        <title>Insights of Desulfuromonas acetexigens electromicrobiology.</title>
        <authorList>
            <person name="Katuri K."/>
            <person name="Sapireddy V."/>
            <person name="Shaw D.R."/>
            <person name="Saikaly P."/>
        </authorList>
    </citation>
    <scope>NUCLEOTIDE SEQUENCE [LARGE SCALE GENOMIC DNA]</scope>
    <source>
        <strain evidence="8 9">2873</strain>
    </source>
</reference>
<evidence type="ECO:0000313" key="9">
    <source>
        <dbReference type="Proteomes" id="UP000317155"/>
    </source>
</evidence>
<dbReference type="SMART" id="SM00382">
    <property type="entry name" value="AAA"/>
    <property type="match status" value="1"/>
</dbReference>
<organism evidence="8 9">
    <name type="scientific">Trichloromonas acetexigens</name>
    <dbReference type="NCBI Taxonomy" id="38815"/>
    <lineage>
        <taxon>Bacteria</taxon>
        <taxon>Pseudomonadati</taxon>
        <taxon>Thermodesulfobacteriota</taxon>
        <taxon>Desulfuromonadia</taxon>
        <taxon>Desulfuromonadales</taxon>
        <taxon>Trichloromonadaceae</taxon>
        <taxon>Trichloromonas</taxon>
    </lineage>
</organism>
<feature type="modified residue" description="4-aspartylphosphate" evidence="5">
    <location>
        <position position="53"/>
    </location>
</feature>
<evidence type="ECO:0000256" key="2">
    <source>
        <dbReference type="ARBA" id="ARBA00022840"/>
    </source>
</evidence>
<dbReference type="InterPro" id="IPR003593">
    <property type="entry name" value="AAA+_ATPase"/>
</dbReference>
<dbReference type="InterPro" id="IPR025662">
    <property type="entry name" value="Sigma_54_int_dom_ATP-bd_1"/>
</dbReference>
<comment type="caution">
    <text evidence="8">The sequence shown here is derived from an EMBL/GenBank/DDBJ whole genome shotgun (WGS) entry which is preliminary data.</text>
</comment>
<dbReference type="InterPro" id="IPR035965">
    <property type="entry name" value="PAS-like_dom_sf"/>
</dbReference>
<dbReference type="Pfam" id="PF08448">
    <property type="entry name" value="PAS_4"/>
    <property type="match status" value="1"/>
</dbReference>
<evidence type="ECO:0000313" key="8">
    <source>
        <dbReference type="EMBL" id="TRO77885.1"/>
    </source>
</evidence>
<dbReference type="GO" id="GO:0043565">
    <property type="term" value="F:sequence-specific DNA binding"/>
    <property type="evidence" value="ECO:0007669"/>
    <property type="project" value="InterPro"/>
</dbReference>
<dbReference type="PROSITE" id="PS50110">
    <property type="entry name" value="RESPONSE_REGULATORY"/>
    <property type="match status" value="1"/>
</dbReference>
<feature type="domain" description="Sigma-54 factor interaction" evidence="6">
    <location>
        <begin position="261"/>
        <end position="490"/>
    </location>
</feature>
<name>A0A550J3T0_9BACT</name>
<evidence type="ECO:0000259" key="7">
    <source>
        <dbReference type="PROSITE" id="PS50110"/>
    </source>
</evidence>
<protein>
    <submittedName>
        <fullName evidence="8">Sigma-54-dependent Fis family transcriptional regulator</fullName>
    </submittedName>
</protein>
<sequence>MSARILVIDDEESLRFTFAAFLGEEGHRVVTAATLDEALELTGRESFDLVFSDIFLAGASGVDFLRRFHADYPAVPVVLVTGFPALDTATEALRLGAYDYIAKPVTQQTLLRVTRMALRFKDIQDEKRRVQAHIEAVFRGVKDAVVTVDRELRVVQFNAAATTLCEFSPLHLGREFAEKAKGCSGVCLDALRRAMDEQTDVEIPRFECRCGEGPTRIFTLNIAPLCQADGEGIGAVMVVRDETRLHQLECRLDERGRFHRLVGSSPPMQALYDLLEKLAPVPTTVLVTGESGTGKELVAEALHHMGPRKAGPLIKVNCAALSENLLESELFGHVRGAFTGAVKDSPGRFEKARGGTIFLDEIGDISPRMQVRLLRVLQEKTIERVGDSRPIPVDVRVIAATHQNLTEKIRRGEFREDLFFRLKVVNVIMPPLRDRRADLPLLVSHFIAAFNKKFDRRVRGVAPAVERLFMTYPWPGNVRELEHAMEHAFILCRSSFIDVADLPPELTAQAIPAEKTKSPADPDTLAQAITAALTQAGGNKAKAARLLNISRRTLYRKLDELGISLDP</sequence>
<dbReference type="SUPFAM" id="SSF52172">
    <property type="entry name" value="CheY-like"/>
    <property type="match status" value="1"/>
</dbReference>
<dbReference type="InterPro" id="IPR002078">
    <property type="entry name" value="Sigma_54_int"/>
</dbReference>
<dbReference type="GO" id="GO:0005524">
    <property type="term" value="F:ATP binding"/>
    <property type="evidence" value="ECO:0007669"/>
    <property type="project" value="UniProtKB-KW"/>
</dbReference>